<comment type="caution">
    <text evidence="2">The sequence shown here is derived from an EMBL/GenBank/DDBJ whole genome shotgun (WGS) entry which is preliminary data.</text>
</comment>
<evidence type="ECO:0000313" key="3">
    <source>
        <dbReference type="Proteomes" id="UP000615455"/>
    </source>
</evidence>
<dbReference type="Proteomes" id="UP000615455">
    <property type="component" value="Unassembled WGS sequence"/>
</dbReference>
<name>A0ABQ1F8G2_9BACL</name>
<accession>A0ABQ1F8G2</accession>
<evidence type="ECO:0008006" key="4">
    <source>
        <dbReference type="Google" id="ProtNLM"/>
    </source>
</evidence>
<proteinExistence type="predicted"/>
<evidence type="ECO:0000256" key="1">
    <source>
        <dbReference type="SAM" id="MobiDB-lite"/>
    </source>
</evidence>
<dbReference type="RefSeq" id="WP_268240189.1">
    <property type="nucleotide sequence ID" value="NZ_BMHE01000043.1"/>
</dbReference>
<dbReference type="EMBL" id="BMHE01000043">
    <property type="protein sequence ID" value="GGA02896.1"/>
    <property type="molecule type" value="Genomic_DNA"/>
</dbReference>
<protein>
    <recommendedName>
        <fullName evidence="4">Small acid-soluble spore protein P</fullName>
    </recommendedName>
</protein>
<reference evidence="3" key="1">
    <citation type="journal article" date="2019" name="Int. J. Syst. Evol. Microbiol.">
        <title>The Global Catalogue of Microorganisms (GCM) 10K type strain sequencing project: providing services to taxonomists for standard genome sequencing and annotation.</title>
        <authorList>
            <consortium name="The Broad Institute Genomics Platform"/>
            <consortium name="The Broad Institute Genome Sequencing Center for Infectious Disease"/>
            <person name="Wu L."/>
            <person name="Ma J."/>
        </authorList>
    </citation>
    <scope>NUCLEOTIDE SEQUENCE [LARGE SCALE GENOMIC DNA]</scope>
    <source>
        <strain evidence="3">CGMCC 1.15043</strain>
    </source>
</reference>
<feature type="region of interest" description="Disordered" evidence="1">
    <location>
        <begin position="1"/>
        <end position="41"/>
    </location>
</feature>
<sequence length="41" mass="4481">MNAVKPANDTKVKAQELQEASTLRNPVHYRSGRANGNKNGD</sequence>
<gene>
    <name evidence="2" type="ORF">GCM10008018_56200</name>
</gene>
<organism evidence="2 3">
    <name type="scientific">Paenibacillus marchantiophytorum</name>
    <dbReference type="NCBI Taxonomy" id="1619310"/>
    <lineage>
        <taxon>Bacteria</taxon>
        <taxon>Bacillati</taxon>
        <taxon>Bacillota</taxon>
        <taxon>Bacilli</taxon>
        <taxon>Bacillales</taxon>
        <taxon>Paenibacillaceae</taxon>
        <taxon>Paenibacillus</taxon>
    </lineage>
</organism>
<keyword evidence="3" id="KW-1185">Reference proteome</keyword>
<evidence type="ECO:0000313" key="2">
    <source>
        <dbReference type="EMBL" id="GGA02896.1"/>
    </source>
</evidence>